<sequence>MRNKIISLALLLMLAPIAYTFGTDYNILDFGAKKDTTFNSSVAINAAVKACFENGGGRVVIPTGDFKSGTIRLLDNVELHLERGATLFASTDYRDFPRQKRPEYRSQKDTGGWYSLLYAESASNIAVTGSGTIDGQGALHGARPDATGRGDKDGRPRNILFISCKNVLVKGIKMKNAAIWNQHYLNCEDVLVTGIDVFNHGNRNNDGIDIDGCRRFILTDSRFDSDDDAVCLKSTGPAPCEDIVISNCVISSACNAIKCGTESTGGFKNINISNCVVKPSRNPHVRKHGSGKDIGITAVSLEIVDGGTMDGVTVNNITVYGTDAPLFIRLANRARKHRDDAEKPKPGSMRNISISDFVAYGTGNFTSSITASKGQMVENVSIKNFRTLAIGDISEKDFKRLVKEKPTSYPQPTMWRNLPCSGLFARHVKGLSLDGISLEAGVNDIRIPVIMDDIQGLRINGLSVTGKVNRKKLIELYACPKPVLSPGVKKVVTSKKSAPLKEDEPFYP</sequence>
<dbReference type="InterPro" id="IPR051801">
    <property type="entry name" value="GH28_Enzymes"/>
</dbReference>
<dbReference type="PANTHER" id="PTHR31339:SF9">
    <property type="entry name" value="PLASMIN AND FIBRONECTIN-BINDING PROTEIN A"/>
    <property type="match status" value="1"/>
</dbReference>
<gene>
    <name evidence="5" type="ORF">FUAX_38880</name>
</gene>
<dbReference type="InterPro" id="IPR012334">
    <property type="entry name" value="Pectin_lyas_fold"/>
</dbReference>
<evidence type="ECO:0000313" key="6">
    <source>
        <dbReference type="Proteomes" id="UP001348817"/>
    </source>
</evidence>
<dbReference type="Gene3D" id="2.160.20.10">
    <property type="entry name" value="Single-stranded right-handed beta-helix, Pectin lyase-like"/>
    <property type="match status" value="1"/>
</dbReference>
<dbReference type="InterPro" id="IPR006626">
    <property type="entry name" value="PbH1"/>
</dbReference>
<reference evidence="5 6" key="1">
    <citation type="submission" date="2021-12" db="EMBL/GenBank/DDBJ databases">
        <title>Genome sequencing of bacteria with rrn-lacking chromosome and rrn-plasmid.</title>
        <authorList>
            <person name="Anda M."/>
            <person name="Iwasaki W."/>
        </authorList>
    </citation>
    <scope>NUCLEOTIDE SEQUENCE [LARGE SCALE GENOMIC DNA]</scope>
    <source>
        <strain evidence="5 6">DSM 100852</strain>
        <plasmid evidence="5 6">pFA1</plasmid>
    </source>
</reference>
<keyword evidence="6" id="KW-1185">Reference proteome</keyword>
<organism evidence="5 6">
    <name type="scientific">Fulvitalea axinellae</name>
    <dbReference type="NCBI Taxonomy" id="1182444"/>
    <lineage>
        <taxon>Bacteria</taxon>
        <taxon>Pseudomonadati</taxon>
        <taxon>Bacteroidota</taxon>
        <taxon>Cytophagia</taxon>
        <taxon>Cytophagales</taxon>
        <taxon>Persicobacteraceae</taxon>
        <taxon>Fulvitalea</taxon>
    </lineage>
</organism>
<dbReference type="GO" id="GO:0004650">
    <property type="term" value="F:polygalacturonase activity"/>
    <property type="evidence" value="ECO:0007669"/>
    <property type="project" value="InterPro"/>
</dbReference>
<geneLocation type="plasmid" evidence="5 6">
    <name>pFA1</name>
</geneLocation>
<evidence type="ECO:0000256" key="2">
    <source>
        <dbReference type="ARBA" id="ARBA00022801"/>
    </source>
</evidence>
<dbReference type="RefSeq" id="WP_338394952.1">
    <property type="nucleotide sequence ID" value="NZ_AP025315.1"/>
</dbReference>
<dbReference type="KEGG" id="fax:FUAX_38880"/>
<evidence type="ECO:0000256" key="3">
    <source>
        <dbReference type="ARBA" id="ARBA00023295"/>
    </source>
</evidence>
<dbReference type="PANTHER" id="PTHR31339">
    <property type="entry name" value="PECTIN LYASE-RELATED"/>
    <property type="match status" value="1"/>
</dbReference>
<keyword evidence="5" id="KW-0614">Plasmid</keyword>
<dbReference type="SUPFAM" id="SSF51126">
    <property type="entry name" value="Pectin lyase-like"/>
    <property type="match status" value="1"/>
</dbReference>
<evidence type="ECO:0000313" key="5">
    <source>
        <dbReference type="EMBL" id="BDD11456.1"/>
    </source>
</evidence>
<dbReference type="AlphaFoldDB" id="A0AAU9DE20"/>
<dbReference type="EMBL" id="AP025315">
    <property type="protein sequence ID" value="BDD11456.1"/>
    <property type="molecule type" value="Genomic_DNA"/>
</dbReference>
<accession>A0AAU9DE20</accession>
<dbReference type="Proteomes" id="UP001348817">
    <property type="component" value="Plasmid pFA1"/>
</dbReference>
<dbReference type="SMART" id="SM00710">
    <property type="entry name" value="PbH1"/>
    <property type="match status" value="5"/>
</dbReference>
<name>A0AAU9DE20_9BACT</name>
<proteinExistence type="inferred from homology"/>
<dbReference type="InterPro" id="IPR000743">
    <property type="entry name" value="Glyco_hydro_28"/>
</dbReference>
<evidence type="ECO:0000256" key="1">
    <source>
        <dbReference type="ARBA" id="ARBA00008834"/>
    </source>
</evidence>
<dbReference type="InterPro" id="IPR011050">
    <property type="entry name" value="Pectin_lyase_fold/virulence"/>
</dbReference>
<dbReference type="GO" id="GO:0005975">
    <property type="term" value="P:carbohydrate metabolic process"/>
    <property type="evidence" value="ECO:0007669"/>
    <property type="project" value="InterPro"/>
</dbReference>
<protein>
    <submittedName>
        <fullName evidence="5">Exo-poly-alpha-D-galacturonosidase</fullName>
    </submittedName>
</protein>
<dbReference type="Pfam" id="PF00295">
    <property type="entry name" value="Glyco_hydro_28"/>
    <property type="match status" value="1"/>
</dbReference>
<evidence type="ECO:0000256" key="4">
    <source>
        <dbReference type="RuleBase" id="RU361169"/>
    </source>
</evidence>
<comment type="similarity">
    <text evidence="1 4">Belongs to the glycosyl hydrolase 28 family.</text>
</comment>
<keyword evidence="2 4" id="KW-0378">Hydrolase</keyword>
<keyword evidence="3 4" id="KW-0326">Glycosidase</keyword>